<name>A0ABR3LVG8_9TELE</name>
<evidence type="ECO:0000313" key="3">
    <source>
        <dbReference type="Proteomes" id="UP001558613"/>
    </source>
</evidence>
<protein>
    <submittedName>
        <fullName evidence="2">Uncharacterized protein</fullName>
    </submittedName>
</protein>
<reference evidence="2 3" key="1">
    <citation type="submission" date="2023-09" db="EMBL/GenBank/DDBJ databases">
        <authorList>
            <person name="Wang M."/>
        </authorList>
    </citation>
    <scope>NUCLEOTIDE SEQUENCE [LARGE SCALE GENOMIC DNA]</scope>
    <source>
        <strain evidence="2">GT-2023</strain>
        <tissue evidence="2">Liver</tissue>
    </source>
</reference>
<dbReference type="Proteomes" id="UP001558613">
    <property type="component" value="Unassembled WGS sequence"/>
</dbReference>
<accession>A0ABR3LVG8</accession>
<gene>
    <name evidence="2" type="ORF">QQF64_014077</name>
</gene>
<sequence>MLSVSLKPLGNDPPEDKLHSSISEQRKDFLCLNPVPDGGGEMSKEVTKIRLTVISHLKIAFYLSCETPDCFIVFAAVLFCLVFVAKGGVEEKDEQHGQF</sequence>
<dbReference type="EMBL" id="JAYMGO010000019">
    <property type="protein sequence ID" value="KAL1256016.1"/>
    <property type="molecule type" value="Genomic_DNA"/>
</dbReference>
<evidence type="ECO:0000313" key="2">
    <source>
        <dbReference type="EMBL" id="KAL1256016.1"/>
    </source>
</evidence>
<proteinExistence type="predicted"/>
<organism evidence="2 3">
    <name type="scientific">Cirrhinus molitorella</name>
    <name type="common">mud carp</name>
    <dbReference type="NCBI Taxonomy" id="172907"/>
    <lineage>
        <taxon>Eukaryota</taxon>
        <taxon>Metazoa</taxon>
        <taxon>Chordata</taxon>
        <taxon>Craniata</taxon>
        <taxon>Vertebrata</taxon>
        <taxon>Euteleostomi</taxon>
        <taxon>Actinopterygii</taxon>
        <taxon>Neopterygii</taxon>
        <taxon>Teleostei</taxon>
        <taxon>Ostariophysi</taxon>
        <taxon>Cypriniformes</taxon>
        <taxon>Cyprinidae</taxon>
        <taxon>Labeoninae</taxon>
        <taxon>Labeonini</taxon>
        <taxon>Cirrhinus</taxon>
    </lineage>
</organism>
<evidence type="ECO:0000256" key="1">
    <source>
        <dbReference type="SAM" id="MobiDB-lite"/>
    </source>
</evidence>
<keyword evidence="3" id="KW-1185">Reference proteome</keyword>
<comment type="caution">
    <text evidence="2">The sequence shown here is derived from an EMBL/GenBank/DDBJ whole genome shotgun (WGS) entry which is preliminary data.</text>
</comment>
<feature type="region of interest" description="Disordered" evidence="1">
    <location>
        <begin position="1"/>
        <end position="22"/>
    </location>
</feature>